<dbReference type="InterPro" id="IPR051788">
    <property type="entry name" value="MFS_Transporter"/>
</dbReference>
<name>A0A3D4S5V3_9ENTE</name>
<feature type="transmembrane region" description="Helical" evidence="7">
    <location>
        <begin position="92"/>
        <end position="116"/>
    </location>
</feature>
<evidence type="ECO:0000256" key="6">
    <source>
        <dbReference type="ARBA" id="ARBA00023136"/>
    </source>
</evidence>
<comment type="similarity">
    <text evidence="2">Belongs to the major facilitator superfamily.</text>
</comment>
<evidence type="ECO:0000256" key="4">
    <source>
        <dbReference type="ARBA" id="ARBA00022692"/>
    </source>
</evidence>
<dbReference type="AlphaFoldDB" id="A0A3D4S5V3"/>
<reference evidence="9 10" key="1">
    <citation type="journal article" date="2018" name="Nat. Biotechnol.">
        <title>A standardized bacterial taxonomy based on genome phylogeny substantially revises the tree of life.</title>
        <authorList>
            <person name="Parks D.H."/>
            <person name="Chuvochina M."/>
            <person name="Waite D.W."/>
            <person name="Rinke C."/>
            <person name="Skarshewski A."/>
            <person name="Chaumeil P.A."/>
            <person name="Hugenholtz P."/>
        </authorList>
    </citation>
    <scope>NUCLEOTIDE SEQUENCE [LARGE SCALE GENOMIC DNA]</scope>
    <source>
        <strain evidence="9">UBA11306</strain>
    </source>
</reference>
<dbReference type="InterPro" id="IPR020846">
    <property type="entry name" value="MFS_dom"/>
</dbReference>
<dbReference type="Pfam" id="PF07690">
    <property type="entry name" value="MFS_1"/>
    <property type="match status" value="1"/>
</dbReference>
<dbReference type="PANTHER" id="PTHR23514:SF3">
    <property type="entry name" value="BYPASS OF STOP CODON PROTEIN 6"/>
    <property type="match status" value="1"/>
</dbReference>
<gene>
    <name evidence="9" type="ORF">DIW15_03925</name>
</gene>
<evidence type="ECO:0000259" key="8">
    <source>
        <dbReference type="PROSITE" id="PS50850"/>
    </source>
</evidence>
<feature type="transmembrane region" description="Helical" evidence="7">
    <location>
        <begin position="362"/>
        <end position="381"/>
    </location>
</feature>
<dbReference type="STRING" id="1121105.GCA_000421665_01595"/>
<comment type="caution">
    <text evidence="9">The sequence shown here is derived from an EMBL/GenBank/DDBJ whole genome shotgun (WGS) entry which is preliminary data.</text>
</comment>
<accession>A0A3D4S5V3</accession>
<dbReference type="EMBL" id="DQHO01000025">
    <property type="protein sequence ID" value="HCS93842.1"/>
    <property type="molecule type" value="Genomic_DNA"/>
</dbReference>
<dbReference type="Proteomes" id="UP000262195">
    <property type="component" value="Unassembled WGS sequence"/>
</dbReference>
<keyword evidence="3" id="KW-0813">Transport</keyword>
<evidence type="ECO:0000256" key="2">
    <source>
        <dbReference type="ARBA" id="ARBA00008335"/>
    </source>
</evidence>
<dbReference type="SUPFAM" id="SSF103473">
    <property type="entry name" value="MFS general substrate transporter"/>
    <property type="match status" value="1"/>
</dbReference>
<organism evidence="9 10">
    <name type="scientific">Bavariicoccus seileri</name>
    <dbReference type="NCBI Taxonomy" id="549685"/>
    <lineage>
        <taxon>Bacteria</taxon>
        <taxon>Bacillati</taxon>
        <taxon>Bacillota</taxon>
        <taxon>Bacilli</taxon>
        <taxon>Lactobacillales</taxon>
        <taxon>Enterococcaceae</taxon>
        <taxon>Bavariicoccus</taxon>
    </lineage>
</organism>
<dbReference type="Gene3D" id="1.20.1250.20">
    <property type="entry name" value="MFS general substrate transporter like domains"/>
    <property type="match status" value="2"/>
</dbReference>
<feature type="transmembrane region" description="Helical" evidence="7">
    <location>
        <begin position="247"/>
        <end position="270"/>
    </location>
</feature>
<evidence type="ECO:0000256" key="7">
    <source>
        <dbReference type="SAM" id="Phobius"/>
    </source>
</evidence>
<keyword evidence="4 7" id="KW-0812">Transmembrane</keyword>
<evidence type="ECO:0000256" key="5">
    <source>
        <dbReference type="ARBA" id="ARBA00022989"/>
    </source>
</evidence>
<feature type="transmembrane region" description="Helical" evidence="7">
    <location>
        <begin position="214"/>
        <end position="235"/>
    </location>
</feature>
<evidence type="ECO:0000256" key="1">
    <source>
        <dbReference type="ARBA" id="ARBA00004651"/>
    </source>
</evidence>
<sequence>MLSLLLVIIYITFISLGLPDSLLGSAWPVMQSDLNVPLSYAGIVIIIITVGTIISSLLSDQLTQRFKPGIVIAFSVSMTALALMGFSFSRSFIALCFWAIPYGLGAGAVDAALNNYVALNYASRHMNWLHCFWGLGATVSPYIMGYFLTNNLGWQNGYRAIGFIQIVLAVLLIVTLPIWQQKKELVLPPNDLVDGQSQKAQSWSELFQIKGLKLMLVTFFAYCGLELTTGLWATTYLVEYRLVPENVAAKFGSLFFIGITIGRFVCGFVADRFGDKALIRWGICLLASGIVFIALPLETDYLALCGLIIIGLGCAPIYPAIIHATPSYFGKKNSQAIIGIQMACAYLGSTIVPPVFGVLASSFTIGLFPAYLFLFAVLMFLTSERLNKLLKVN</sequence>
<dbReference type="InterPro" id="IPR011701">
    <property type="entry name" value="MFS"/>
</dbReference>
<evidence type="ECO:0000256" key="3">
    <source>
        <dbReference type="ARBA" id="ARBA00022448"/>
    </source>
</evidence>
<feature type="transmembrane region" description="Helical" evidence="7">
    <location>
        <begin position="277"/>
        <end position="295"/>
    </location>
</feature>
<proteinExistence type="inferred from homology"/>
<feature type="transmembrane region" description="Helical" evidence="7">
    <location>
        <begin position="160"/>
        <end position="179"/>
    </location>
</feature>
<feature type="domain" description="Major facilitator superfamily (MFS) profile" evidence="8">
    <location>
        <begin position="5"/>
        <end position="387"/>
    </location>
</feature>
<evidence type="ECO:0000313" key="9">
    <source>
        <dbReference type="EMBL" id="HCS93842.1"/>
    </source>
</evidence>
<dbReference type="GO" id="GO:0005886">
    <property type="term" value="C:plasma membrane"/>
    <property type="evidence" value="ECO:0007669"/>
    <property type="project" value="UniProtKB-SubCell"/>
</dbReference>
<dbReference type="GO" id="GO:0022857">
    <property type="term" value="F:transmembrane transporter activity"/>
    <property type="evidence" value="ECO:0007669"/>
    <property type="project" value="InterPro"/>
</dbReference>
<feature type="transmembrane region" description="Helical" evidence="7">
    <location>
        <begin position="40"/>
        <end position="58"/>
    </location>
</feature>
<protein>
    <submittedName>
        <fullName evidence="9">MFS transporter</fullName>
    </submittedName>
</protein>
<feature type="transmembrane region" description="Helical" evidence="7">
    <location>
        <begin position="128"/>
        <end position="148"/>
    </location>
</feature>
<keyword evidence="5 7" id="KW-1133">Transmembrane helix</keyword>
<dbReference type="InterPro" id="IPR036259">
    <property type="entry name" value="MFS_trans_sf"/>
</dbReference>
<dbReference type="RefSeq" id="WP_022796857.1">
    <property type="nucleotide sequence ID" value="NZ_JBQDSL010000050.1"/>
</dbReference>
<dbReference type="PROSITE" id="PS50850">
    <property type="entry name" value="MFS"/>
    <property type="match status" value="1"/>
</dbReference>
<dbReference type="PANTHER" id="PTHR23514">
    <property type="entry name" value="BYPASS OF STOP CODON PROTEIN 6"/>
    <property type="match status" value="1"/>
</dbReference>
<comment type="subcellular location">
    <subcellularLocation>
        <location evidence="1">Cell membrane</location>
        <topology evidence="1">Multi-pass membrane protein</topology>
    </subcellularLocation>
</comment>
<evidence type="ECO:0000313" key="10">
    <source>
        <dbReference type="Proteomes" id="UP000262195"/>
    </source>
</evidence>
<keyword evidence="6 7" id="KW-0472">Membrane</keyword>
<feature type="transmembrane region" description="Helical" evidence="7">
    <location>
        <begin position="70"/>
        <end position="86"/>
    </location>
</feature>
<feature type="transmembrane region" description="Helical" evidence="7">
    <location>
        <begin position="336"/>
        <end position="356"/>
    </location>
</feature>
<feature type="transmembrane region" description="Helical" evidence="7">
    <location>
        <begin position="301"/>
        <end position="324"/>
    </location>
</feature>